<gene>
    <name evidence="2" type="ORF">J2T22_001586</name>
</gene>
<evidence type="ECO:0000313" key="3">
    <source>
        <dbReference type="Proteomes" id="UP001226389"/>
    </source>
</evidence>
<evidence type="ECO:0008006" key="4">
    <source>
        <dbReference type="Google" id="ProtNLM"/>
    </source>
</evidence>
<name>A0ABT9UFI6_9MICC</name>
<accession>A0ABT9UFI6</accession>
<keyword evidence="3" id="KW-1185">Reference proteome</keyword>
<proteinExistence type="predicted"/>
<dbReference type="EMBL" id="JAUSSY010000005">
    <property type="protein sequence ID" value="MDQ0118408.1"/>
    <property type="molecule type" value="Genomic_DNA"/>
</dbReference>
<organism evidence="2 3">
    <name type="scientific">Pseudarthrobacter defluvii</name>
    <dbReference type="NCBI Taxonomy" id="410837"/>
    <lineage>
        <taxon>Bacteria</taxon>
        <taxon>Bacillati</taxon>
        <taxon>Actinomycetota</taxon>
        <taxon>Actinomycetes</taxon>
        <taxon>Micrococcales</taxon>
        <taxon>Micrococcaceae</taxon>
        <taxon>Pseudarthrobacter</taxon>
    </lineage>
</organism>
<feature type="signal peptide" evidence="1">
    <location>
        <begin position="1"/>
        <end position="33"/>
    </location>
</feature>
<evidence type="ECO:0000256" key="1">
    <source>
        <dbReference type="SAM" id="SignalP"/>
    </source>
</evidence>
<sequence length="167" mass="16428">MTTTKITLRKLTATSAAATIALCLATGAGGAYAYWSTIGAGTGSATNGTMKAVTVDALISGDGTHNSLVPGGTADVAVRATNPNNFAVQVYAIRGNGAATADANHPGCLTTGVTYTDPSAPLAPATTIPPNSSVLITLPGAARMSLASSSGCQGASFSLPVTLEARK</sequence>
<protein>
    <recommendedName>
        <fullName evidence="4">Ribosomally synthesized peptide with SipW-like signal peptide</fullName>
    </recommendedName>
</protein>
<reference evidence="2 3" key="1">
    <citation type="submission" date="2023-07" db="EMBL/GenBank/DDBJ databases">
        <title>Sorghum-associated microbial communities from plants grown in Nebraska, USA.</title>
        <authorList>
            <person name="Schachtman D."/>
        </authorList>
    </citation>
    <scope>NUCLEOTIDE SEQUENCE [LARGE SCALE GENOMIC DNA]</scope>
    <source>
        <strain evidence="2 3">DS994</strain>
    </source>
</reference>
<dbReference type="Proteomes" id="UP001226389">
    <property type="component" value="Unassembled WGS sequence"/>
</dbReference>
<evidence type="ECO:0000313" key="2">
    <source>
        <dbReference type="EMBL" id="MDQ0118408.1"/>
    </source>
</evidence>
<keyword evidence="1" id="KW-0732">Signal</keyword>
<feature type="chain" id="PRO_5045175766" description="Ribosomally synthesized peptide with SipW-like signal peptide" evidence="1">
    <location>
        <begin position="34"/>
        <end position="167"/>
    </location>
</feature>
<comment type="caution">
    <text evidence="2">The sequence shown here is derived from an EMBL/GenBank/DDBJ whole genome shotgun (WGS) entry which is preliminary data.</text>
</comment>
<dbReference type="RefSeq" id="WP_307489404.1">
    <property type="nucleotide sequence ID" value="NZ_JAUSSY010000005.1"/>
</dbReference>